<comment type="caution">
    <text evidence="2">The sequence shown here is derived from an EMBL/GenBank/DDBJ whole genome shotgun (WGS) entry which is preliminary data.</text>
</comment>
<evidence type="ECO:0008006" key="4">
    <source>
        <dbReference type="Google" id="ProtNLM"/>
    </source>
</evidence>
<feature type="signal peptide" evidence="1">
    <location>
        <begin position="1"/>
        <end position="28"/>
    </location>
</feature>
<name>A0ABV7NY21_9PSEU</name>
<reference evidence="3" key="1">
    <citation type="journal article" date="2019" name="Int. J. Syst. Evol. Microbiol.">
        <title>The Global Catalogue of Microorganisms (GCM) 10K type strain sequencing project: providing services to taxonomists for standard genome sequencing and annotation.</title>
        <authorList>
            <consortium name="The Broad Institute Genomics Platform"/>
            <consortium name="The Broad Institute Genome Sequencing Center for Infectious Disease"/>
            <person name="Wu L."/>
            <person name="Ma J."/>
        </authorList>
    </citation>
    <scope>NUCLEOTIDE SEQUENCE [LARGE SCALE GENOMIC DNA]</scope>
    <source>
        <strain evidence="3">CGMCC 4.7676</strain>
    </source>
</reference>
<proteinExistence type="predicted"/>
<dbReference type="RefSeq" id="WP_378240315.1">
    <property type="nucleotide sequence ID" value="NZ_JBHRWK010000025.1"/>
</dbReference>
<feature type="chain" id="PRO_5045297660" description="Spore-associated protein A" evidence="1">
    <location>
        <begin position="29"/>
        <end position="149"/>
    </location>
</feature>
<accession>A0ABV7NY21</accession>
<organism evidence="2 3">
    <name type="scientific">Amycolatopsis speibonae</name>
    <dbReference type="NCBI Taxonomy" id="1450224"/>
    <lineage>
        <taxon>Bacteria</taxon>
        <taxon>Bacillati</taxon>
        <taxon>Actinomycetota</taxon>
        <taxon>Actinomycetes</taxon>
        <taxon>Pseudonocardiales</taxon>
        <taxon>Pseudonocardiaceae</taxon>
        <taxon>Amycolatopsis</taxon>
    </lineage>
</organism>
<dbReference type="EMBL" id="JBHRWK010000025">
    <property type="protein sequence ID" value="MFC3451549.1"/>
    <property type="molecule type" value="Genomic_DNA"/>
</dbReference>
<evidence type="ECO:0000313" key="2">
    <source>
        <dbReference type="EMBL" id="MFC3451549.1"/>
    </source>
</evidence>
<dbReference type="Proteomes" id="UP001595645">
    <property type="component" value="Unassembled WGS sequence"/>
</dbReference>
<keyword evidence="1" id="KW-0732">Signal</keyword>
<keyword evidence="3" id="KW-1185">Reference proteome</keyword>
<sequence>MSSVLRRVVVAASGLVMFLGLAQAPAQASTQAVSCSGTNIFSKTVDGLGELVIYYNSGNGGTNSACFYHRGAAYGKSSYTYVVISRCKETGSEGQPCTPTVTSSPDDGDFAYKAGPVGVTGTGNYCVSARGYLNWGGKYHAVESGRQGC</sequence>
<gene>
    <name evidence="2" type="ORF">ACFOSH_19120</name>
</gene>
<protein>
    <recommendedName>
        <fullName evidence="4">Spore-associated protein A</fullName>
    </recommendedName>
</protein>
<evidence type="ECO:0000256" key="1">
    <source>
        <dbReference type="SAM" id="SignalP"/>
    </source>
</evidence>
<evidence type="ECO:0000313" key="3">
    <source>
        <dbReference type="Proteomes" id="UP001595645"/>
    </source>
</evidence>